<dbReference type="InterPro" id="IPR022385">
    <property type="entry name" value="Rhs_assc_core"/>
</dbReference>
<dbReference type="Proteomes" id="UP000267268">
    <property type="component" value="Chromosome 1"/>
</dbReference>
<dbReference type="EMBL" id="CP034562">
    <property type="protein sequence ID" value="AZQ63926.1"/>
    <property type="molecule type" value="Genomic_DNA"/>
</dbReference>
<dbReference type="OrthoDB" id="667524at2"/>
<dbReference type="PANTHER" id="PTHR32305:SF15">
    <property type="entry name" value="PROTEIN RHSA-RELATED"/>
    <property type="match status" value="1"/>
</dbReference>
<evidence type="ECO:0000313" key="1">
    <source>
        <dbReference type="EMBL" id="AZQ63926.1"/>
    </source>
</evidence>
<protein>
    <recommendedName>
        <fullName evidence="3">RHS repeat-associated core domain-containing protein</fullName>
    </recommendedName>
</protein>
<sequence length="295" mass="33735">MKIGNQTDRKYRYGYQGEFAEYEKDETEFNSFQARMYDPVIGRWMSVDPARQYASGYVGMGNNPVMGLDPDGRRKVYYNADGRWTGRTENNTFWHTLWHGNQKFVDDGFGNFHQVSEKFFWNSNQSINGARYTGEINVGEPITDIIFKSEFNFAINESGLTYRDVGVSGFKVDIASVNVYTYSREVGRNFSQNERIFNITNGSKLYDKNGNYVVKHSMNVETPLFDVSHTNRTILNKNLDIIETKMHKLSAGRPGKKTQASDEKISAGLFEDVGWSYGAIGVKASLFLGFEFKTR</sequence>
<name>A0A3S9P6U9_9BACT</name>
<dbReference type="RefSeq" id="WP_126617115.1">
    <property type="nucleotide sequence ID" value="NZ_CP034562.1"/>
</dbReference>
<organism evidence="1 2">
    <name type="scientific">Flammeovirga pectinis</name>
    <dbReference type="NCBI Taxonomy" id="2494373"/>
    <lineage>
        <taxon>Bacteria</taxon>
        <taxon>Pseudomonadati</taxon>
        <taxon>Bacteroidota</taxon>
        <taxon>Cytophagia</taxon>
        <taxon>Cytophagales</taxon>
        <taxon>Flammeovirgaceae</taxon>
        <taxon>Flammeovirga</taxon>
    </lineage>
</organism>
<dbReference type="Gene3D" id="2.180.10.10">
    <property type="entry name" value="RHS repeat-associated core"/>
    <property type="match status" value="1"/>
</dbReference>
<dbReference type="AlphaFoldDB" id="A0A3S9P6U9"/>
<dbReference type="InterPro" id="IPR050708">
    <property type="entry name" value="T6SS_VgrG/RHS"/>
</dbReference>
<evidence type="ECO:0000313" key="2">
    <source>
        <dbReference type="Proteomes" id="UP000267268"/>
    </source>
</evidence>
<evidence type="ECO:0008006" key="3">
    <source>
        <dbReference type="Google" id="ProtNLM"/>
    </source>
</evidence>
<dbReference type="KEGG" id="fll:EI427_17345"/>
<accession>A0A3S9P6U9</accession>
<dbReference type="NCBIfam" id="TIGR03696">
    <property type="entry name" value="Rhs_assc_core"/>
    <property type="match status" value="1"/>
</dbReference>
<dbReference type="PANTHER" id="PTHR32305">
    <property type="match status" value="1"/>
</dbReference>
<reference evidence="1 2" key="1">
    <citation type="submission" date="2018-12" db="EMBL/GenBank/DDBJ databases">
        <title>Flammeovirga pectinis sp. nov., isolated from the gut of the Korean scallop, Patinopecten yessoensis.</title>
        <authorList>
            <person name="Bae J.-W."/>
            <person name="Jeong Y.-S."/>
            <person name="Kang W."/>
        </authorList>
    </citation>
    <scope>NUCLEOTIDE SEQUENCE [LARGE SCALE GENOMIC DNA]</scope>
    <source>
        <strain evidence="1 2">L12M1</strain>
    </source>
</reference>
<gene>
    <name evidence="1" type="ORF">EI427_17345</name>
</gene>
<proteinExistence type="predicted"/>
<keyword evidence="2" id="KW-1185">Reference proteome</keyword>